<dbReference type="AlphaFoldDB" id="F4WI58"/>
<protein>
    <submittedName>
        <fullName evidence="1">Uncharacterized protein</fullName>
    </submittedName>
</protein>
<gene>
    <name evidence="1" type="ORF">G5I_05380</name>
</gene>
<organism evidence="2">
    <name type="scientific">Acromyrmex echinatior</name>
    <name type="common">Panamanian leafcutter ant</name>
    <name type="synonym">Acromyrmex octospinosus echinatior</name>
    <dbReference type="NCBI Taxonomy" id="103372"/>
    <lineage>
        <taxon>Eukaryota</taxon>
        <taxon>Metazoa</taxon>
        <taxon>Ecdysozoa</taxon>
        <taxon>Arthropoda</taxon>
        <taxon>Hexapoda</taxon>
        <taxon>Insecta</taxon>
        <taxon>Pterygota</taxon>
        <taxon>Neoptera</taxon>
        <taxon>Endopterygota</taxon>
        <taxon>Hymenoptera</taxon>
        <taxon>Apocrita</taxon>
        <taxon>Aculeata</taxon>
        <taxon>Formicoidea</taxon>
        <taxon>Formicidae</taxon>
        <taxon>Myrmicinae</taxon>
        <taxon>Acromyrmex</taxon>
    </lineage>
</organism>
<proteinExistence type="predicted"/>
<dbReference type="Proteomes" id="UP000007755">
    <property type="component" value="Unassembled WGS sequence"/>
</dbReference>
<accession>F4WI58</accession>
<sequence length="174" mass="19913">MPAQRKFLFTGTRCRDTSHIPWMTVRHEKRLKRQTKRLWRLRGPVGLGVNKPCYVLNYRHSGTRANGRVIVVAATVTGDAEVENSHNWSQRCVPCGLGYCLRTVTRLYRGHVPNNSHRRQKCAAEMSRTMEQGDAPRNITRRKLLEVLTEKITIPPLAATKAIGDLHKNTKEFV</sequence>
<evidence type="ECO:0000313" key="2">
    <source>
        <dbReference type="Proteomes" id="UP000007755"/>
    </source>
</evidence>
<keyword evidence="2" id="KW-1185">Reference proteome</keyword>
<name>F4WI58_ACREC</name>
<evidence type="ECO:0000313" key="1">
    <source>
        <dbReference type="EMBL" id="EGI65989.1"/>
    </source>
</evidence>
<dbReference type="InParanoid" id="F4WI58"/>
<reference evidence="1" key="1">
    <citation type="submission" date="2011-02" db="EMBL/GenBank/DDBJ databases">
        <title>The genome of the leaf-cutting ant Acromyrmex echinatior suggests key adaptations to social evolution and fungus farming.</title>
        <authorList>
            <person name="Nygaard S."/>
            <person name="Zhang G."/>
        </authorList>
    </citation>
    <scope>NUCLEOTIDE SEQUENCE</scope>
</reference>
<dbReference type="EMBL" id="GL888175">
    <property type="protein sequence ID" value="EGI65989.1"/>
    <property type="molecule type" value="Genomic_DNA"/>
</dbReference>